<dbReference type="Proteomes" id="UP001329825">
    <property type="component" value="Chromosome 10"/>
</dbReference>
<reference evidence="2 3" key="1">
    <citation type="submission" date="2024-01" db="EMBL/GenBank/DDBJ databases">
        <title>Comparative genomics of Cryptococcus and Kwoniella reveals pathogenesis evolution and contrasting modes of karyotype evolution via chromosome fusion or intercentromeric recombination.</title>
        <authorList>
            <person name="Coelho M.A."/>
            <person name="David-Palma M."/>
            <person name="Shea T."/>
            <person name="Bowers K."/>
            <person name="McGinley-Smith S."/>
            <person name="Mohammad A.W."/>
            <person name="Gnirke A."/>
            <person name="Yurkov A.M."/>
            <person name="Nowrousian M."/>
            <person name="Sun S."/>
            <person name="Cuomo C.A."/>
            <person name="Heitman J."/>
        </authorList>
    </citation>
    <scope>NUCLEOTIDE SEQUENCE [LARGE SCALE GENOMIC DNA]</scope>
    <source>
        <strain evidence="2">CBS 11374</strain>
    </source>
</reference>
<feature type="compositionally biased region" description="Low complexity" evidence="1">
    <location>
        <begin position="318"/>
        <end position="334"/>
    </location>
</feature>
<dbReference type="RefSeq" id="XP_062794809.1">
    <property type="nucleotide sequence ID" value="XM_062938758.1"/>
</dbReference>
<organism evidence="2 3">
    <name type="scientific">Kwoniella shivajii</name>
    <dbReference type="NCBI Taxonomy" id="564305"/>
    <lineage>
        <taxon>Eukaryota</taxon>
        <taxon>Fungi</taxon>
        <taxon>Dikarya</taxon>
        <taxon>Basidiomycota</taxon>
        <taxon>Agaricomycotina</taxon>
        <taxon>Tremellomycetes</taxon>
        <taxon>Tremellales</taxon>
        <taxon>Cryptococcaceae</taxon>
        <taxon>Kwoniella</taxon>
    </lineage>
</organism>
<feature type="region of interest" description="Disordered" evidence="1">
    <location>
        <begin position="270"/>
        <end position="379"/>
    </location>
</feature>
<dbReference type="GeneID" id="87959194"/>
<feature type="compositionally biased region" description="Basic and acidic residues" evidence="1">
    <location>
        <begin position="196"/>
        <end position="225"/>
    </location>
</feature>
<feature type="region of interest" description="Disordered" evidence="1">
    <location>
        <begin position="446"/>
        <end position="557"/>
    </location>
</feature>
<keyword evidence="3" id="KW-1185">Reference proteome</keyword>
<accession>A0ABZ1D9R5</accession>
<feature type="compositionally biased region" description="Polar residues" evidence="1">
    <location>
        <begin position="355"/>
        <end position="365"/>
    </location>
</feature>
<feature type="compositionally biased region" description="Low complexity" evidence="1">
    <location>
        <begin position="137"/>
        <end position="149"/>
    </location>
</feature>
<name>A0ABZ1D9R5_9TREE</name>
<feature type="compositionally biased region" description="Polar residues" evidence="1">
    <location>
        <begin position="481"/>
        <end position="490"/>
    </location>
</feature>
<feature type="compositionally biased region" description="Polar residues" evidence="1">
    <location>
        <begin position="295"/>
        <end position="309"/>
    </location>
</feature>
<feature type="region of interest" description="Disordered" evidence="1">
    <location>
        <begin position="393"/>
        <end position="422"/>
    </location>
</feature>
<feature type="region of interest" description="Disordered" evidence="1">
    <location>
        <begin position="59"/>
        <end position="81"/>
    </location>
</feature>
<evidence type="ECO:0000313" key="2">
    <source>
        <dbReference type="EMBL" id="WRT70070.1"/>
    </source>
</evidence>
<feature type="region of interest" description="Disordered" evidence="1">
    <location>
        <begin position="131"/>
        <end position="158"/>
    </location>
</feature>
<evidence type="ECO:0000256" key="1">
    <source>
        <dbReference type="SAM" id="MobiDB-lite"/>
    </source>
</evidence>
<feature type="region of interest" description="Disordered" evidence="1">
    <location>
        <begin position="1"/>
        <end position="41"/>
    </location>
</feature>
<feature type="compositionally biased region" description="Low complexity" evidence="1">
    <location>
        <begin position="366"/>
        <end position="379"/>
    </location>
</feature>
<evidence type="ECO:0000313" key="3">
    <source>
        <dbReference type="Proteomes" id="UP001329825"/>
    </source>
</evidence>
<protein>
    <submittedName>
        <fullName evidence="2">Uncharacterized protein</fullName>
    </submittedName>
</protein>
<feature type="compositionally biased region" description="Acidic residues" evidence="1">
    <location>
        <begin position="71"/>
        <end position="81"/>
    </location>
</feature>
<proteinExistence type="predicted"/>
<feature type="compositionally biased region" description="Basic residues" evidence="1">
    <location>
        <begin position="499"/>
        <end position="513"/>
    </location>
</feature>
<dbReference type="EMBL" id="CP141890">
    <property type="protein sequence ID" value="WRT70070.1"/>
    <property type="molecule type" value="Genomic_DNA"/>
</dbReference>
<gene>
    <name evidence="2" type="ORF">IL334_007064</name>
</gene>
<sequence>MTATRRKPTMHLALPPRISMNRMDSGESSPCTPGPHTPLPYDISYFNDSQIDMMQLDETSVGVGSKRSRDEEDEKFIEPEWAEEEIDVLDSTLLHPFRPVSTSYPPGELPPPHVLDELTNQILNYAFRRNKHNNERSSSPPSDISTESTSSEHEKGEKKVWKHSWDFTRKKLFEIALAESKFGHAQQGFGFGFDNDENKKKPSREERLHSRPGLRRVDSMDFLDQKEDDSDTNTSSSENVGRAIRLSTSLQNSAKQEPLLLSLSRSTSLGSGLTAESPICPSESSPLPLQPQPSMTSITLTPASPTGPSQPLRRKPSFRSSSSRPLRPASLLQRGRSFTAEDLRAEAEDKDRTSIHGSENGEQSNAEIATSLTSTSEITTSPIEMLSKTEFMPLPKLPSDHNHNHNNNNNSKLTRSYSSSSVLYPQPHTIQKLFLSAPIPSTNDRSKLALPLPDENSPLTSSSLSPSLSPSISLSLGPIHSETSANSNWSDSEDESIKQPRKIKKLKQTKKTHKPESDNGLLTKSPMKIISQLLPGQGPGELALRSPFEEKDEPQFV</sequence>
<feature type="region of interest" description="Disordered" evidence="1">
    <location>
        <begin position="187"/>
        <end position="242"/>
    </location>
</feature>
<feature type="compositionally biased region" description="Low complexity" evidence="1">
    <location>
        <begin position="457"/>
        <end position="476"/>
    </location>
</feature>
<feature type="compositionally biased region" description="Basic and acidic residues" evidence="1">
    <location>
        <begin position="339"/>
        <end position="354"/>
    </location>
</feature>
<feature type="compositionally biased region" description="Polar residues" evidence="1">
    <location>
        <begin position="411"/>
        <end position="422"/>
    </location>
</feature>